<comment type="subunit">
    <text evidence="2">Heterodimer of SbcC and SbcD.</text>
</comment>
<dbReference type="GO" id="GO:0016887">
    <property type="term" value="F:ATP hydrolysis activity"/>
    <property type="evidence" value="ECO:0007669"/>
    <property type="project" value="InterPro"/>
</dbReference>
<feature type="domain" description="Rad50/SbcC-type AAA" evidence="5">
    <location>
        <begin position="5"/>
        <end position="267"/>
    </location>
</feature>
<keyword evidence="4" id="KW-0175">Coiled coil</keyword>
<evidence type="ECO:0000313" key="6">
    <source>
        <dbReference type="EMBL" id="MST51025.1"/>
    </source>
</evidence>
<evidence type="ECO:0000256" key="2">
    <source>
        <dbReference type="ARBA" id="ARBA00011322"/>
    </source>
</evidence>
<organism evidence="6 7">
    <name type="scientific">Hornefia butyriciproducens</name>
    <dbReference type="NCBI Taxonomy" id="2652293"/>
    <lineage>
        <taxon>Bacteria</taxon>
        <taxon>Bacillati</taxon>
        <taxon>Bacillota</taxon>
        <taxon>Clostridia</taxon>
        <taxon>Peptostreptococcales</taxon>
        <taxon>Anaerovoracaceae</taxon>
        <taxon>Hornefia</taxon>
    </lineage>
</organism>
<feature type="coiled-coil region" evidence="4">
    <location>
        <begin position="644"/>
        <end position="718"/>
    </location>
</feature>
<dbReference type="Proteomes" id="UP000474676">
    <property type="component" value="Unassembled WGS sequence"/>
</dbReference>
<evidence type="ECO:0000256" key="3">
    <source>
        <dbReference type="ARBA" id="ARBA00013368"/>
    </source>
</evidence>
<evidence type="ECO:0000256" key="1">
    <source>
        <dbReference type="ARBA" id="ARBA00006930"/>
    </source>
</evidence>
<evidence type="ECO:0000313" key="7">
    <source>
        <dbReference type="Proteomes" id="UP000474676"/>
    </source>
</evidence>
<keyword evidence="7" id="KW-1185">Reference proteome</keyword>
<comment type="similarity">
    <text evidence="1">Belongs to the SMC family. SbcC subfamily.</text>
</comment>
<dbReference type="PANTHER" id="PTHR32114">
    <property type="entry name" value="ABC TRANSPORTER ABCH.3"/>
    <property type="match status" value="1"/>
</dbReference>
<feature type="coiled-coil region" evidence="4">
    <location>
        <begin position="261"/>
        <end position="298"/>
    </location>
</feature>
<reference evidence="6 7" key="1">
    <citation type="submission" date="2019-08" db="EMBL/GenBank/DDBJ databases">
        <title>In-depth cultivation of the pig gut microbiome towards novel bacterial diversity and tailored functional studies.</title>
        <authorList>
            <person name="Wylensek D."/>
            <person name="Hitch T.C.A."/>
            <person name="Clavel T."/>
        </authorList>
    </citation>
    <scope>NUCLEOTIDE SEQUENCE [LARGE SCALE GENOMIC DNA]</scope>
    <source>
        <strain evidence="6 7">WCA-MUC-591-APC-3H</strain>
    </source>
</reference>
<dbReference type="Pfam" id="PF13558">
    <property type="entry name" value="SbcC_Walker_B"/>
    <property type="match status" value="1"/>
</dbReference>
<dbReference type="Gene3D" id="3.40.50.300">
    <property type="entry name" value="P-loop containing nucleotide triphosphate hydrolases"/>
    <property type="match status" value="2"/>
</dbReference>
<feature type="coiled-coil region" evidence="4">
    <location>
        <begin position="336"/>
        <end position="445"/>
    </location>
</feature>
<proteinExistence type="inferred from homology"/>
<protein>
    <recommendedName>
        <fullName evidence="3">Nuclease SbcCD subunit C</fullName>
    </recommendedName>
</protein>
<dbReference type="PANTHER" id="PTHR32114:SF2">
    <property type="entry name" value="ABC TRANSPORTER ABCH.3"/>
    <property type="match status" value="1"/>
</dbReference>
<accession>A0A6L5Y3L2</accession>
<dbReference type="InterPro" id="IPR038729">
    <property type="entry name" value="Rad50/SbcC_AAA"/>
</dbReference>
<dbReference type="Pfam" id="PF13476">
    <property type="entry name" value="AAA_23"/>
    <property type="match status" value="1"/>
</dbReference>
<evidence type="ECO:0000256" key="4">
    <source>
        <dbReference type="SAM" id="Coils"/>
    </source>
</evidence>
<dbReference type="AlphaFoldDB" id="A0A6L5Y3L2"/>
<evidence type="ECO:0000259" key="5">
    <source>
        <dbReference type="Pfam" id="PF13476"/>
    </source>
</evidence>
<dbReference type="GO" id="GO:0006302">
    <property type="term" value="P:double-strand break repair"/>
    <property type="evidence" value="ECO:0007669"/>
    <property type="project" value="InterPro"/>
</dbReference>
<dbReference type="SUPFAM" id="SSF52540">
    <property type="entry name" value="P-loop containing nucleoside triphosphate hydrolases"/>
    <property type="match status" value="1"/>
</dbReference>
<gene>
    <name evidence="6" type="ORF">FYJ64_01595</name>
</gene>
<comment type="caution">
    <text evidence="6">The sequence shown here is derived from an EMBL/GenBank/DDBJ whole genome shotgun (WGS) entry which is preliminary data.</text>
</comment>
<dbReference type="InterPro" id="IPR027417">
    <property type="entry name" value="P-loop_NTPase"/>
</dbReference>
<dbReference type="EMBL" id="VUMZ01000001">
    <property type="protein sequence ID" value="MST51025.1"/>
    <property type="molecule type" value="Genomic_DNA"/>
</dbReference>
<name>A0A6L5Y3L2_9FIRM</name>
<sequence>MRPLKLTMSAFGPYAGKTELDLAALGTGGLYLITGETGAGKTTIFDAISYALYDAPSGGDRSREMLRSKYAREDTKTYVELEFLCKGKHYAIRRSPAYLRKKVRGEGMTRQDAAVELILPDGRAPMTKNREVEEEIRKIIGVDRGQFARIAMIAQGDFRQVLMASTDERRAIFRDLFGTAPYEKVQKRLSADANDLRRSLHDELRGAEQYYSEIYCAAESVHSAETERAREGKLTSEEVDDLLDRLLSEDAQEDGKLGEERRKAEEKLRAVESALKTASELREKKQNLIRKEAEYAKASVSAEQAEAMCIKAAEEERRGRRLGERAALIRNGIGRYEELDRLQEELENVSSETREKEQVLIRKKFSRAEAAKTLESLKVENAALKDAGINLEQKLNGQKELQREMEELQQLLKQFREHDDLAAKYRDAQNEYRACRKKNLNAEDAYQKANRAYLDEQAGILAETLREGIPCPVCGAVEHPKPARKAAGAPDKELLEHLRRELMRSQEELEAASGRAGEIGGTLSEMKKKLMDRFRSYFGSPDLRENRPEPEQMSFWYSETEGTVQEQMRIGEPENLESRDSEQLKDRVDSRLGQTMKKLSRLEEEIEKEKNRSCRKTEVERRIPVIETEIADRDREIEDESSQLASASAQKEALGSRIDLLRRQLEFPGKKDAEQEIGRLEKEGTRLEKAKQDADAVREQAQGYLRRLEGEIGTLKEQIRETPVPDEELLYTEKAELQTALSSINEAQKEIHARVSGNRRVRERLCENKETLKQTEEELEVVGALADTASGTLSGRPKLMLETYVQSAYFDRIIGRANVRFLRMTRGQYELRRRTEADQNRSQSGLELDVLDHYNNSLRDVRTLSGGESFMASLSLALGLSDEIQASAGGIRLDSMYVDEGFGTLDDEALTQALDALASLAESDRLVGIISHVEGLAERIDRQIVIHKSRQDGSSAELVV</sequence>
<dbReference type="RefSeq" id="WP_154573491.1">
    <property type="nucleotide sequence ID" value="NZ_VUMZ01000001.1"/>
</dbReference>
<dbReference type="GeneID" id="303114008"/>
<feature type="coiled-coil region" evidence="4">
    <location>
        <begin position="585"/>
        <end position="612"/>
    </location>
</feature>